<protein>
    <submittedName>
        <fullName evidence="1">Uncharacterized protein</fullName>
    </submittedName>
</protein>
<organism evidence="1 2">
    <name type="scientific">Cloacibacterium rupense</name>
    <dbReference type="NCBI Taxonomy" id="517423"/>
    <lineage>
        <taxon>Bacteria</taxon>
        <taxon>Pseudomonadati</taxon>
        <taxon>Bacteroidota</taxon>
        <taxon>Flavobacteriia</taxon>
        <taxon>Flavobacteriales</taxon>
        <taxon>Weeksellaceae</taxon>
    </lineage>
</organism>
<dbReference type="EMBL" id="BMLV01000001">
    <property type="protein sequence ID" value="GGP01832.1"/>
    <property type="molecule type" value="Genomic_DNA"/>
</dbReference>
<proteinExistence type="predicted"/>
<name>A0ABQ2NL01_9FLAO</name>
<evidence type="ECO:0000313" key="1">
    <source>
        <dbReference type="EMBL" id="GGP01832.1"/>
    </source>
</evidence>
<dbReference type="Proteomes" id="UP000620064">
    <property type="component" value="Unassembled WGS sequence"/>
</dbReference>
<evidence type="ECO:0000313" key="2">
    <source>
        <dbReference type="Proteomes" id="UP000620064"/>
    </source>
</evidence>
<sequence length="77" mass="8540">MATPDFILGEVPRTNATSLGGILEILEYVLPSVTEYTQKLANIINNIASSPNFKVILNMLKTLPNVIIYVKCNIYIN</sequence>
<reference evidence="2" key="1">
    <citation type="journal article" date="2019" name="Int. J. Syst. Evol. Microbiol.">
        <title>The Global Catalogue of Microorganisms (GCM) 10K type strain sequencing project: providing services to taxonomists for standard genome sequencing and annotation.</title>
        <authorList>
            <consortium name="The Broad Institute Genomics Platform"/>
            <consortium name="The Broad Institute Genome Sequencing Center for Infectious Disease"/>
            <person name="Wu L."/>
            <person name="Ma J."/>
        </authorList>
    </citation>
    <scope>NUCLEOTIDE SEQUENCE [LARGE SCALE GENOMIC DNA]</scope>
    <source>
        <strain evidence="2">CGMCC 1.7656</strain>
    </source>
</reference>
<gene>
    <name evidence="1" type="ORF">GCM10010992_03790</name>
</gene>
<accession>A0ABQ2NL01</accession>
<keyword evidence="2" id="KW-1185">Reference proteome</keyword>
<comment type="caution">
    <text evidence="1">The sequence shown here is derived from an EMBL/GenBank/DDBJ whole genome shotgun (WGS) entry which is preliminary data.</text>
</comment>